<sequence length="38" mass="4870">MHYENNRGKYIENWWNIVNWNEVEKRFNEAKKVKWKTS</sequence>
<protein>
    <recommendedName>
        <fullName evidence="1">Manganese/iron superoxide dismutase C-terminal domain-containing protein</fullName>
    </recommendedName>
</protein>
<reference evidence="2 3" key="1">
    <citation type="submission" date="2015-01" db="EMBL/GenBank/DDBJ databases">
        <title>Genome sequencing of Jeotgalibacillus soli.</title>
        <authorList>
            <person name="Goh K.M."/>
            <person name="Chan K.-G."/>
            <person name="Yaakop A.S."/>
            <person name="Ee R."/>
            <person name="Gan H.M."/>
            <person name="Chan C.S."/>
        </authorList>
    </citation>
    <scope>NUCLEOTIDE SEQUENCE [LARGE SCALE GENOMIC DNA]</scope>
    <source>
        <strain evidence="2 3">P9</strain>
    </source>
</reference>
<dbReference type="InterPro" id="IPR019832">
    <property type="entry name" value="Mn/Fe_SOD_C"/>
</dbReference>
<dbReference type="GO" id="GO:0004784">
    <property type="term" value="F:superoxide dismutase activity"/>
    <property type="evidence" value="ECO:0007669"/>
    <property type="project" value="InterPro"/>
</dbReference>
<organism evidence="2 3">
    <name type="scientific">Jeotgalibacillus soli</name>
    <dbReference type="NCBI Taxonomy" id="889306"/>
    <lineage>
        <taxon>Bacteria</taxon>
        <taxon>Bacillati</taxon>
        <taxon>Bacillota</taxon>
        <taxon>Bacilli</taxon>
        <taxon>Bacillales</taxon>
        <taxon>Caryophanaceae</taxon>
        <taxon>Jeotgalibacillus</taxon>
    </lineage>
</organism>
<dbReference type="AlphaFoldDB" id="A0A0C2VSD9"/>
<evidence type="ECO:0000259" key="1">
    <source>
        <dbReference type="Pfam" id="PF02777"/>
    </source>
</evidence>
<dbReference type="PATRIC" id="fig|889306.3.peg.216"/>
<evidence type="ECO:0000313" key="2">
    <source>
        <dbReference type="EMBL" id="KIL51842.1"/>
    </source>
</evidence>
<accession>A0A0C2VSD9</accession>
<dbReference type="Proteomes" id="UP000031938">
    <property type="component" value="Unassembled WGS sequence"/>
</dbReference>
<dbReference type="Pfam" id="PF02777">
    <property type="entry name" value="Sod_Fe_C"/>
    <property type="match status" value="1"/>
</dbReference>
<dbReference type="STRING" id="889306.KP78_02120"/>
<dbReference type="InterPro" id="IPR036314">
    <property type="entry name" value="SOD_C_sf"/>
</dbReference>
<evidence type="ECO:0000313" key="3">
    <source>
        <dbReference type="Proteomes" id="UP000031938"/>
    </source>
</evidence>
<feature type="domain" description="Manganese/iron superoxide dismutase C-terminal" evidence="1">
    <location>
        <begin position="1"/>
        <end position="26"/>
    </location>
</feature>
<proteinExistence type="predicted"/>
<keyword evidence="3" id="KW-1185">Reference proteome</keyword>
<dbReference type="GO" id="GO:0046872">
    <property type="term" value="F:metal ion binding"/>
    <property type="evidence" value="ECO:0007669"/>
    <property type="project" value="InterPro"/>
</dbReference>
<dbReference type="EMBL" id="JXRP01000006">
    <property type="protein sequence ID" value="KIL51842.1"/>
    <property type="molecule type" value="Genomic_DNA"/>
</dbReference>
<dbReference type="Gene3D" id="3.55.40.20">
    <property type="entry name" value="Iron/manganese superoxide dismutase, C-terminal domain"/>
    <property type="match status" value="1"/>
</dbReference>
<comment type="caution">
    <text evidence="2">The sequence shown here is derived from an EMBL/GenBank/DDBJ whole genome shotgun (WGS) entry which is preliminary data.</text>
</comment>
<dbReference type="SUPFAM" id="SSF54719">
    <property type="entry name" value="Fe,Mn superoxide dismutase (SOD), C-terminal domain"/>
    <property type="match status" value="1"/>
</dbReference>
<gene>
    <name evidence="2" type="ORF">KP78_02120</name>
</gene>
<name>A0A0C2VSD9_9BACL</name>